<organism evidence="2 3">
    <name type="scientific">Armatimonas rosea</name>
    <dbReference type="NCBI Taxonomy" id="685828"/>
    <lineage>
        <taxon>Bacteria</taxon>
        <taxon>Bacillati</taxon>
        <taxon>Armatimonadota</taxon>
        <taxon>Armatimonadia</taxon>
        <taxon>Armatimonadales</taxon>
        <taxon>Armatimonadaceae</taxon>
        <taxon>Armatimonas</taxon>
    </lineage>
</organism>
<evidence type="ECO:0000313" key="3">
    <source>
        <dbReference type="Proteomes" id="UP000520814"/>
    </source>
</evidence>
<comment type="caution">
    <text evidence="2">The sequence shown here is derived from an EMBL/GenBank/DDBJ whole genome shotgun (WGS) entry which is preliminary data.</text>
</comment>
<gene>
    <name evidence="2" type="ORF">HNQ39_000656</name>
</gene>
<dbReference type="RefSeq" id="WP_184192517.1">
    <property type="nucleotide sequence ID" value="NZ_JACHGW010000001.1"/>
</dbReference>
<protein>
    <submittedName>
        <fullName evidence="2">Uncharacterized protein</fullName>
    </submittedName>
</protein>
<evidence type="ECO:0000313" key="2">
    <source>
        <dbReference type="EMBL" id="MBB6048894.1"/>
    </source>
</evidence>
<proteinExistence type="predicted"/>
<feature type="region of interest" description="Disordered" evidence="1">
    <location>
        <begin position="699"/>
        <end position="723"/>
    </location>
</feature>
<evidence type="ECO:0000256" key="1">
    <source>
        <dbReference type="SAM" id="MobiDB-lite"/>
    </source>
</evidence>
<feature type="region of interest" description="Disordered" evidence="1">
    <location>
        <begin position="406"/>
        <end position="454"/>
    </location>
</feature>
<accession>A0A7W9SMH0</accession>
<feature type="compositionally biased region" description="Basic and acidic residues" evidence="1">
    <location>
        <begin position="714"/>
        <end position="723"/>
    </location>
</feature>
<feature type="region of interest" description="Disordered" evidence="1">
    <location>
        <begin position="188"/>
        <end position="208"/>
    </location>
</feature>
<dbReference type="Proteomes" id="UP000520814">
    <property type="component" value="Unassembled WGS sequence"/>
</dbReference>
<name>A0A7W9SMH0_ARMRO</name>
<keyword evidence="3" id="KW-1185">Reference proteome</keyword>
<dbReference type="EMBL" id="JACHGW010000001">
    <property type="protein sequence ID" value="MBB6048894.1"/>
    <property type="molecule type" value="Genomic_DNA"/>
</dbReference>
<dbReference type="AlphaFoldDB" id="A0A7W9SMH0"/>
<sequence>MLLPALVVAIAQPPVNSLAAVLERLYWNAGARGPLLIVAPELYTPQQKPDEPPPDLFRHSRTDTSNDSEEPEEKPEPLKLPAGPLNPTVLLPLFGLQVTRLEGLSVVTHRRMQVTQPLTLTESQVDGLVSSSSMALERFLGTLDEPQWQAIGSKQGLAEAQLSSPQQKTLFRQLLPATAVAFFATEPPLPKVDPDSSDDPPALPPGALTGMRLRIEKRLSLSTFAPGAARESVGLRDQENLDPDGKLRRVVLLQPEKYVSDEASNPWTTRPARLKPTQLDPASPALDAPILLDGAKTVGELVGRIAQATRLRLLCDKRVASCAVVVKGRGSLRAGTVLAALCHGIQGAVRRLDNLYLLTSDIQTSIERSEEAARGSFQVSTTLEQRGKQARDEALLARGHLIRTRAADRVPRDSQSQAPDTLWKLGEKLPKTRPSVLDDDEAPPPDPESLPLASLPSVLQQRALTNFQKRLAASQKLGEALPKQPTQVSGRVTLYAELLLPHLDARVRIGSLPLERIHPETPLPAPPPPVTWPETPVRAWYLPLPAEEKESTALLALATQCKVTELRIALPTGEAAEKRLAELARQAKDAKLKLVPVLQPFVALSPETRRDLDLLGRTARAWSQTLLGKLQPPLDDYLEPEALDTALFTAYCLRLARLPGVTGLALTQLAPPGYGTNESWEGGGQRSERLAFLQKESLDPADLQGEDDSSAPEAQERWEKRKEARRDAALTRLHQALKAATLPVPVSAEGYAGWEQWRLGILRAPTYSDGQDLVLPPEARPVLRTLSLEGTPWRPATAWDGGASQASDILLDTTGQLRAWLQRQLNEQTKPPHYDGIVLDLSERPLADGLALLEQAFGTKAGA</sequence>
<feature type="region of interest" description="Disordered" evidence="1">
    <location>
        <begin position="44"/>
        <end position="83"/>
    </location>
</feature>
<reference evidence="2 3" key="1">
    <citation type="submission" date="2020-08" db="EMBL/GenBank/DDBJ databases">
        <title>Genomic Encyclopedia of Type Strains, Phase IV (KMG-IV): sequencing the most valuable type-strain genomes for metagenomic binning, comparative biology and taxonomic classification.</title>
        <authorList>
            <person name="Goeker M."/>
        </authorList>
    </citation>
    <scope>NUCLEOTIDE SEQUENCE [LARGE SCALE GENOMIC DNA]</scope>
    <source>
        <strain evidence="2 3">DSM 23562</strain>
    </source>
</reference>
<feature type="compositionally biased region" description="Basic and acidic residues" evidence="1">
    <location>
        <begin position="48"/>
        <end position="64"/>
    </location>
</feature>